<dbReference type="RefSeq" id="WP_133496059.1">
    <property type="nucleotide sequence ID" value="NZ_BMLU01000008.1"/>
</dbReference>
<dbReference type="PANTHER" id="PTHR39327">
    <property type="match status" value="1"/>
</dbReference>
<accession>A0A4R6FIL4</accession>
<evidence type="ECO:0000313" key="2">
    <source>
        <dbReference type="EMBL" id="TDN81213.1"/>
    </source>
</evidence>
<dbReference type="OrthoDB" id="5401788at2"/>
<proteinExistence type="predicted"/>
<reference evidence="2 3" key="1">
    <citation type="submission" date="2019-03" db="EMBL/GenBank/DDBJ databases">
        <title>Genomic Encyclopedia of Type Strains, Phase IV (KMG-IV): sequencing the most valuable type-strain genomes for metagenomic binning, comparative biology and taxonomic classification.</title>
        <authorList>
            <person name="Goeker M."/>
        </authorList>
    </citation>
    <scope>NUCLEOTIDE SEQUENCE [LARGE SCALE GENOMIC DNA]</scope>
    <source>
        <strain evidence="2 3">DSM 25059</strain>
    </source>
</reference>
<feature type="signal peptide" evidence="1">
    <location>
        <begin position="1"/>
        <end position="23"/>
    </location>
</feature>
<dbReference type="Gene3D" id="3.10.620.30">
    <property type="match status" value="1"/>
</dbReference>
<keyword evidence="3" id="KW-1185">Reference proteome</keyword>
<keyword evidence="1" id="KW-0732">Signal</keyword>
<dbReference type="Proteomes" id="UP000295493">
    <property type="component" value="Unassembled WGS sequence"/>
</dbReference>
<protein>
    <submittedName>
        <fullName evidence="2">Putative transglutaminase-like cysteine proteinase</fullName>
    </submittedName>
</protein>
<dbReference type="EMBL" id="SNWD01000008">
    <property type="protein sequence ID" value="TDN81213.1"/>
    <property type="molecule type" value="Genomic_DNA"/>
</dbReference>
<dbReference type="InterPro" id="IPR010319">
    <property type="entry name" value="Transglutaminase-like_Cys_pept"/>
</dbReference>
<gene>
    <name evidence="2" type="ORF">EV664_108155</name>
</gene>
<comment type="caution">
    <text evidence="2">The sequence shown here is derived from an EMBL/GenBank/DDBJ whole genome shotgun (WGS) entry which is preliminary data.</text>
</comment>
<evidence type="ECO:0000256" key="1">
    <source>
        <dbReference type="SAM" id="SignalP"/>
    </source>
</evidence>
<evidence type="ECO:0000313" key="3">
    <source>
        <dbReference type="Proteomes" id="UP000295493"/>
    </source>
</evidence>
<dbReference type="PANTHER" id="PTHR39327:SF1">
    <property type="entry name" value="BLR5470 PROTEIN"/>
    <property type="match status" value="1"/>
</dbReference>
<organism evidence="2 3">
    <name type="scientific">Stakelama pacifica</name>
    <dbReference type="NCBI Taxonomy" id="517720"/>
    <lineage>
        <taxon>Bacteria</taxon>
        <taxon>Pseudomonadati</taxon>
        <taxon>Pseudomonadota</taxon>
        <taxon>Alphaproteobacteria</taxon>
        <taxon>Sphingomonadales</taxon>
        <taxon>Sphingomonadaceae</taxon>
        <taxon>Stakelama</taxon>
    </lineage>
</organism>
<sequence>MGVRDFFSTIMLGITCAPALATAAESPPPSIPAVSVAEPPAGYTQMCRRDPAICEAANFAAVHDKNWTAKSLIGTLKHVNRSVNSAIRFREDRSEKWNAVPLTKGASGDCEDYAITKRMQLLALGFPANKLYYSVAYVPRAGLHTVLIANVDGTDLVLDSRTPWIERWSDTPYVWLLKQSASDPSIWYSTFPETDDSNTIALAALAS</sequence>
<name>A0A4R6FIL4_9SPHN</name>
<feature type="chain" id="PRO_5020848623" evidence="1">
    <location>
        <begin position="24"/>
        <end position="207"/>
    </location>
</feature>
<dbReference type="Pfam" id="PF06035">
    <property type="entry name" value="Peptidase_C93"/>
    <property type="match status" value="1"/>
</dbReference>
<dbReference type="AlphaFoldDB" id="A0A4R6FIL4"/>